<dbReference type="GO" id="GO:0005524">
    <property type="term" value="F:ATP binding"/>
    <property type="evidence" value="ECO:0007669"/>
    <property type="project" value="UniProtKB-KW"/>
</dbReference>
<dbReference type="EMBL" id="CP028918">
    <property type="protein sequence ID" value="AWB49869.1"/>
    <property type="molecule type" value="Genomic_DNA"/>
</dbReference>
<name>A0A2S0UPX2_9RHOB</name>
<organism evidence="2 3">
    <name type="scientific">Paragemmobacter aquarius</name>
    <dbReference type="NCBI Taxonomy" id="2169400"/>
    <lineage>
        <taxon>Bacteria</taxon>
        <taxon>Pseudomonadati</taxon>
        <taxon>Pseudomonadota</taxon>
        <taxon>Alphaproteobacteria</taxon>
        <taxon>Rhodobacterales</taxon>
        <taxon>Paracoccaceae</taxon>
        <taxon>Paragemmobacter</taxon>
    </lineage>
</organism>
<keyword evidence="2" id="KW-0067">ATP-binding</keyword>
<feature type="domain" description="Histidine kinase/HSP90-like ATPase" evidence="1">
    <location>
        <begin position="8"/>
        <end position="129"/>
    </location>
</feature>
<accession>A0A2S0UPX2</accession>
<evidence type="ECO:0000313" key="2">
    <source>
        <dbReference type="EMBL" id="AWB49869.1"/>
    </source>
</evidence>
<keyword evidence="2" id="KW-0547">Nucleotide-binding</keyword>
<dbReference type="InterPro" id="IPR003594">
    <property type="entry name" value="HATPase_dom"/>
</dbReference>
<sequence length="136" mass="14365">MVFERSHFRADPVSVRAALQRFEQGSVLGPLGADHRDCVLLVLAEVLNNVAEHAYAGDAGPVAVALRLRGRSIEARVVDRGGVAPALGIGRACDPLALPEGGFGTGLIRTLASGICQESRMGCNILQFRMDVDNVA</sequence>
<evidence type="ECO:0000259" key="1">
    <source>
        <dbReference type="Pfam" id="PF13581"/>
    </source>
</evidence>
<dbReference type="KEGG" id="geh:HYN69_16360"/>
<reference evidence="2 3" key="1">
    <citation type="submission" date="2018-04" db="EMBL/GenBank/DDBJ databases">
        <title>Genome sequencing of Gemmobacter.</title>
        <authorList>
            <person name="Yi H."/>
            <person name="Baek M.-G."/>
        </authorList>
    </citation>
    <scope>NUCLEOTIDE SEQUENCE [LARGE SCALE GENOMIC DNA]</scope>
    <source>
        <strain evidence="2 3">HYN0069</strain>
    </source>
</reference>
<dbReference type="SUPFAM" id="SSF55874">
    <property type="entry name" value="ATPase domain of HSP90 chaperone/DNA topoisomerase II/histidine kinase"/>
    <property type="match status" value="1"/>
</dbReference>
<keyword evidence="3" id="KW-1185">Reference proteome</keyword>
<dbReference type="Gene3D" id="3.30.565.10">
    <property type="entry name" value="Histidine kinase-like ATPase, C-terminal domain"/>
    <property type="match status" value="1"/>
</dbReference>
<dbReference type="Pfam" id="PF13581">
    <property type="entry name" value="HATPase_c_2"/>
    <property type="match status" value="1"/>
</dbReference>
<protein>
    <submittedName>
        <fullName evidence="2">ATP-binding protein</fullName>
    </submittedName>
</protein>
<dbReference type="AlphaFoldDB" id="A0A2S0UPX2"/>
<dbReference type="Proteomes" id="UP000244496">
    <property type="component" value="Chromosome"/>
</dbReference>
<dbReference type="InterPro" id="IPR036890">
    <property type="entry name" value="HATPase_C_sf"/>
</dbReference>
<evidence type="ECO:0000313" key="3">
    <source>
        <dbReference type="Proteomes" id="UP000244496"/>
    </source>
</evidence>
<dbReference type="CDD" id="cd16936">
    <property type="entry name" value="HATPase_RsbW-like"/>
    <property type="match status" value="1"/>
</dbReference>
<gene>
    <name evidence="2" type="ORF">HYN69_16360</name>
</gene>
<proteinExistence type="predicted"/>